<sequence>MVSNTNEQALEASIERALTGHCLEDQKAGISDGLVMPYRVSHCGYSSGFPSDFNIKYAIDERFFWQFLQKTQEVELAKLQKNNPSDWQRKLLERFDRLIKKHGILHLLKKGLSVDDAHFNLLYPAPLASSSEKVKQNFADNVFSCTRQVRYSMVNPLQEIDMVLFINGIPLITLELKNAWTGQTARYHGQKQYRDDRDATQPLLTFGRCLVHMAVDTDEVYMTTKLSGSSTFFLPFNKGHNLGQGNPPNPSGHKTAYLWQEVFTKDSLANIIQHFVRLDGSSKDPLPKRTLFFPRYHQLDVVRKLVDHAAQHGVGQTYLIQHSAGSGKSNSITWAAYQLIETYPASSDVAGGKSLEQPLFDSVIVVTDRRLLDKQLRDNIKEFSEVKNIIAPANKSSELKQALENGKKIIITTIQKFPFIIDGIADLSDKRFAVIIDEAHSSQSGSAHDNMNRAMGKSEVEEAEDAQDKILQAMRSRKMRGNASYLAFTATPKNSTLEKFGQRQEDGSYKPFHLYSMKQAIEEGFILDVLANYTTYKSYYEIEKSIADNPEFDTKKAQKKLRAYVERSQQTIDTKAEIMLEHFVPHVVNTKKLKGKGKGMVVTQNIETAIRYYKAIRRILEEQGNPFKVAIAFSGTKDVDGIEYTEADINGFAESDTKDMFDTDEYRLLVVANKYLTGFDQPKLCAMYVDKKLASVLCVQALSRLNRSAPKLGKKTEDLFILDFFNSVEDIQSAFDPFYTATSLSQATDINVLHELKDEMDDVGVYEWYEVEDFVTRYFKNEDAQTLSPIIDIATARFDHELDLEAEAKVDFKIKAKQFVKIYGQMASIMPYEMVSWEKLFWFLKFLIPKLKVEDPDADAIDELLDSVDLSSYGLQRVKLNHSIKLSDQEAELDPQNPNPRGAHGGEKETDPLDEIIRTFNERWFQGWSATPEEQKVKFLNIAESIRNHPDFESKYKNNPDPHNRDLAFEKMLKEIMLQRRKDELELYKLFAGDSAFKASWTQSMQRMVGRKEWWFAEGSLRVIRWVTRPERTSNCQGAGAG</sequence>
<proteinExistence type="predicted"/>
<keyword evidence="3" id="KW-0540">Nuclease</keyword>
<dbReference type="EMBL" id="JAUQTG010000011">
    <property type="protein sequence ID" value="MDO7858061.1"/>
    <property type="molecule type" value="Genomic_DNA"/>
</dbReference>
<dbReference type="PANTHER" id="PTHR42927:SF1">
    <property type="entry name" value="HELICASE SUPERFAMILY 1 AND 2 DOMAIN-CONTAINING PROTEIN"/>
    <property type="match status" value="1"/>
</dbReference>
<dbReference type="Gene3D" id="3.40.50.300">
    <property type="entry name" value="P-loop containing nucleotide triphosphate hydrolases"/>
    <property type="match status" value="2"/>
</dbReference>
<comment type="caution">
    <text evidence="3">The sequence shown here is derived from an EMBL/GenBank/DDBJ whole genome shotgun (WGS) entry which is preliminary data.</text>
</comment>
<feature type="domain" description="Helicase ATP-binding" evidence="2">
    <location>
        <begin position="309"/>
        <end position="510"/>
    </location>
</feature>
<organism evidence="3 4">
    <name type="scientific">Providencia huashanensis</name>
    <dbReference type="NCBI Taxonomy" id="3037798"/>
    <lineage>
        <taxon>Bacteria</taxon>
        <taxon>Pseudomonadati</taxon>
        <taxon>Pseudomonadota</taxon>
        <taxon>Gammaproteobacteria</taxon>
        <taxon>Enterobacterales</taxon>
        <taxon>Morganellaceae</taxon>
        <taxon>Providencia</taxon>
    </lineage>
</organism>
<dbReference type="InterPro" id="IPR055180">
    <property type="entry name" value="HsdR_RecA-like_helicase_dom_2"/>
</dbReference>
<dbReference type="EC" id="3.1.21.3" evidence="3"/>
<name>A0ABT9ATW1_9GAMM</name>
<dbReference type="PANTHER" id="PTHR42927">
    <property type="entry name" value="HELICASE SUPERFAMILY 1 AND 2 DOMAIN-CONTAINING PROTEIN"/>
    <property type="match status" value="1"/>
</dbReference>
<dbReference type="Pfam" id="PF22679">
    <property type="entry name" value="T1R_D3-like"/>
    <property type="match status" value="1"/>
</dbReference>
<dbReference type="InterPro" id="IPR014001">
    <property type="entry name" value="Helicase_ATP-bd"/>
</dbReference>
<keyword evidence="3" id="KW-0255">Endonuclease</keyword>
<dbReference type="InterPro" id="IPR040980">
    <property type="entry name" value="SWI2_SNF2"/>
</dbReference>
<dbReference type="InterPro" id="IPR007409">
    <property type="entry name" value="Restrct_endonuc_type1_HsdR_N"/>
</dbReference>
<evidence type="ECO:0000313" key="4">
    <source>
        <dbReference type="Proteomes" id="UP001176478"/>
    </source>
</evidence>
<dbReference type="SUPFAM" id="SSF52540">
    <property type="entry name" value="P-loop containing nucleoside triphosphate hydrolases"/>
    <property type="match status" value="1"/>
</dbReference>
<accession>A0ABT9ATW1</accession>
<dbReference type="SMART" id="SM00487">
    <property type="entry name" value="DEXDc"/>
    <property type="match status" value="1"/>
</dbReference>
<dbReference type="Pfam" id="PF04313">
    <property type="entry name" value="HSDR_N"/>
    <property type="match status" value="1"/>
</dbReference>
<feature type="region of interest" description="Disordered" evidence="1">
    <location>
        <begin position="887"/>
        <end position="911"/>
    </location>
</feature>
<keyword evidence="4" id="KW-1185">Reference proteome</keyword>
<dbReference type="InterPro" id="IPR027417">
    <property type="entry name" value="P-loop_NTPase"/>
</dbReference>
<protein>
    <submittedName>
        <fullName evidence="3">Type I restriction endonuclease subunit R</fullName>
        <ecNumber evidence="3">3.1.21.3</ecNumber>
    </submittedName>
</protein>
<evidence type="ECO:0000256" key="1">
    <source>
        <dbReference type="SAM" id="MobiDB-lite"/>
    </source>
</evidence>
<keyword evidence="3" id="KW-0378">Hydrolase</keyword>
<dbReference type="GO" id="GO:0009035">
    <property type="term" value="F:type I site-specific deoxyribonuclease activity"/>
    <property type="evidence" value="ECO:0007669"/>
    <property type="project" value="UniProtKB-EC"/>
</dbReference>
<gene>
    <name evidence="3" type="ORF">Q5E86_17260</name>
</gene>
<dbReference type="PROSITE" id="PS51192">
    <property type="entry name" value="HELICASE_ATP_BIND_1"/>
    <property type="match status" value="1"/>
</dbReference>
<reference evidence="3" key="1">
    <citation type="submission" date="2023-07" db="EMBL/GenBank/DDBJ databases">
        <authorList>
            <person name="Yang W."/>
            <person name="Chen J."/>
            <person name="Ji P."/>
            <person name="Hu F."/>
        </authorList>
    </citation>
    <scope>NUCLEOTIDE SEQUENCE</scope>
    <source>
        <strain evidence="3">CRE-138-0111</strain>
    </source>
</reference>
<dbReference type="Pfam" id="PF18766">
    <property type="entry name" value="SWI2_SNF2"/>
    <property type="match status" value="1"/>
</dbReference>
<dbReference type="Proteomes" id="UP001176478">
    <property type="component" value="Unassembled WGS sequence"/>
</dbReference>
<reference evidence="3" key="2">
    <citation type="journal article" date="2024" name="Int. J. Antimicrob. Agents">
        <title>Identification of a novel Providencia species showing multi-drug-resistant in three patients with hospital-acquired infection.</title>
        <authorList>
            <person name="Yang W."/>
            <person name="Chen J."/>
            <person name="Yang F."/>
            <person name="Ji P."/>
            <person name="Shen S."/>
            <person name="Yin D."/>
            <person name="Hu F."/>
        </authorList>
    </citation>
    <scope>NUCLEOTIDE SEQUENCE</scope>
    <source>
        <strain evidence="3">CRE-138-0111</strain>
    </source>
</reference>
<evidence type="ECO:0000313" key="3">
    <source>
        <dbReference type="EMBL" id="MDO7858061.1"/>
    </source>
</evidence>
<dbReference type="Gene3D" id="3.90.1570.50">
    <property type="match status" value="1"/>
</dbReference>
<evidence type="ECO:0000259" key="2">
    <source>
        <dbReference type="PROSITE" id="PS51192"/>
    </source>
</evidence>